<evidence type="ECO:0000313" key="4">
    <source>
        <dbReference type="Proteomes" id="UP000528964"/>
    </source>
</evidence>
<evidence type="ECO:0000313" key="3">
    <source>
        <dbReference type="EMBL" id="MBB3974228.1"/>
    </source>
</evidence>
<reference evidence="3 4" key="1">
    <citation type="submission" date="2020-08" db="EMBL/GenBank/DDBJ databases">
        <title>Genomic Encyclopedia of Type Strains, Phase IV (KMG-IV): sequencing the most valuable type-strain genomes for metagenomic binning, comparative biology and taxonomic classification.</title>
        <authorList>
            <person name="Goeker M."/>
        </authorList>
    </citation>
    <scope>NUCLEOTIDE SEQUENCE [LARGE SCALE GENOMIC DNA]</scope>
    <source>
        <strain evidence="3 4">DSM 25481</strain>
    </source>
</reference>
<dbReference type="EMBL" id="JACIDR010000005">
    <property type="protein sequence ID" value="MBB3974228.1"/>
    <property type="molecule type" value="Genomic_DNA"/>
</dbReference>
<feature type="signal peptide" evidence="1">
    <location>
        <begin position="1"/>
        <end position="23"/>
    </location>
</feature>
<keyword evidence="1" id="KW-0732">Signal</keyword>
<name>A0A7W6CZZ4_9HYPH</name>
<dbReference type="Proteomes" id="UP000528964">
    <property type="component" value="Unassembled WGS sequence"/>
</dbReference>
<dbReference type="RefSeq" id="WP_183396079.1">
    <property type="nucleotide sequence ID" value="NZ_JACIDR010000005.1"/>
</dbReference>
<dbReference type="AlphaFoldDB" id="A0A7W6CZZ4"/>
<keyword evidence="3" id="KW-0378">Hydrolase</keyword>
<keyword evidence="4" id="KW-1185">Reference proteome</keyword>
<proteinExistence type="predicted"/>
<dbReference type="GO" id="GO:0006508">
    <property type="term" value="P:proteolysis"/>
    <property type="evidence" value="ECO:0007669"/>
    <property type="project" value="UniProtKB-KW"/>
</dbReference>
<feature type="domain" description="PepSY" evidence="2">
    <location>
        <begin position="10"/>
        <end position="83"/>
    </location>
</feature>
<evidence type="ECO:0000259" key="2">
    <source>
        <dbReference type="Pfam" id="PF13670"/>
    </source>
</evidence>
<dbReference type="Pfam" id="PF13670">
    <property type="entry name" value="PepSY_2"/>
    <property type="match status" value="1"/>
</dbReference>
<accession>A0A7W6CZZ4</accession>
<dbReference type="Gene3D" id="3.10.450.40">
    <property type="match status" value="1"/>
</dbReference>
<protein>
    <submittedName>
        <fullName evidence="3">Putative aspartyl protease</fullName>
    </submittedName>
</protein>
<gene>
    <name evidence="3" type="ORF">GGR24_002909</name>
</gene>
<comment type="caution">
    <text evidence="3">The sequence shown here is derived from an EMBL/GenBank/DDBJ whole genome shotgun (WGS) entry which is preliminary data.</text>
</comment>
<dbReference type="GO" id="GO:0008233">
    <property type="term" value="F:peptidase activity"/>
    <property type="evidence" value="ECO:0007669"/>
    <property type="project" value="UniProtKB-KW"/>
</dbReference>
<dbReference type="InterPro" id="IPR025711">
    <property type="entry name" value="PepSY"/>
</dbReference>
<feature type="chain" id="PRO_5031289243" evidence="1">
    <location>
        <begin position="24"/>
        <end position="87"/>
    </location>
</feature>
<sequence>MTNTSRIGLAVLLSLGLAAPALADRAGPDWISIEQAVQKAKEAGYAEVTGIEADDGHWEAKGVKNGQVYEFHIDPKTGAITNEHLDD</sequence>
<evidence type="ECO:0000256" key="1">
    <source>
        <dbReference type="SAM" id="SignalP"/>
    </source>
</evidence>
<keyword evidence="3" id="KW-0645">Protease</keyword>
<organism evidence="3 4">
    <name type="scientific">Hansschlegelia beijingensis</name>
    <dbReference type="NCBI Taxonomy" id="1133344"/>
    <lineage>
        <taxon>Bacteria</taxon>
        <taxon>Pseudomonadati</taxon>
        <taxon>Pseudomonadota</taxon>
        <taxon>Alphaproteobacteria</taxon>
        <taxon>Hyphomicrobiales</taxon>
        <taxon>Methylopilaceae</taxon>
        <taxon>Hansschlegelia</taxon>
    </lineage>
</organism>